<dbReference type="EMBL" id="RDQH01000329">
    <property type="protein sequence ID" value="RXI03532.1"/>
    <property type="molecule type" value="Genomic_DNA"/>
</dbReference>
<evidence type="ECO:0000256" key="3">
    <source>
        <dbReference type="ARBA" id="ARBA00023004"/>
    </source>
</evidence>
<proteinExistence type="inferred from homology"/>
<sequence>MRANTAETWLQQRIAKYGPVSKMSLFGRPTVFIHAQAANKFLFTTGIAPDEEPHVQHNVLSDEEHRRDKLMECFEKMIAGKWSVPPVNLPFTPYNRSIKESKKVQHMIKEFISEKTAELEQKNASPLQALVACWLNTRNDDNEEALAEMRTCTISF</sequence>
<evidence type="ECO:0000256" key="2">
    <source>
        <dbReference type="ARBA" id="ARBA00022723"/>
    </source>
</evidence>
<dbReference type="GO" id="GO:0020037">
    <property type="term" value="F:heme binding"/>
    <property type="evidence" value="ECO:0007669"/>
    <property type="project" value="InterPro"/>
</dbReference>
<evidence type="ECO:0000313" key="5">
    <source>
        <dbReference type="Proteomes" id="UP000290289"/>
    </source>
</evidence>
<gene>
    <name evidence="4" type="ORF">DVH24_004184</name>
</gene>
<keyword evidence="5" id="KW-1185">Reference proteome</keyword>
<dbReference type="SUPFAM" id="SSF48264">
    <property type="entry name" value="Cytochrome P450"/>
    <property type="match status" value="1"/>
</dbReference>
<accession>A0A498KDG8</accession>
<name>A0A498KDG8_MALDO</name>
<dbReference type="GO" id="GO:0016705">
    <property type="term" value="F:oxidoreductase activity, acting on paired donors, with incorporation or reduction of molecular oxygen"/>
    <property type="evidence" value="ECO:0007669"/>
    <property type="project" value="InterPro"/>
</dbReference>
<evidence type="ECO:0000313" key="4">
    <source>
        <dbReference type="EMBL" id="RXI03532.1"/>
    </source>
</evidence>
<dbReference type="GO" id="GO:0004497">
    <property type="term" value="F:monooxygenase activity"/>
    <property type="evidence" value="ECO:0007669"/>
    <property type="project" value="InterPro"/>
</dbReference>
<dbReference type="GO" id="GO:0016125">
    <property type="term" value="P:sterol metabolic process"/>
    <property type="evidence" value="ECO:0007669"/>
    <property type="project" value="TreeGrafter"/>
</dbReference>
<organism evidence="4 5">
    <name type="scientific">Malus domestica</name>
    <name type="common">Apple</name>
    <name type="synonym">Pyrus malus</name>
    <dbReference type="NCBI Taxonomy" id="3750"/>
    <lineage>
        <taxon>Eukaryota</taxon>
        <taxon>Viridiplantae</taxon>
        <taxon>Streptophyta</taxon>
        <taxon>Embryophyta</taxon>
        <taxon>Tracheophyta</taxon>
        <taxon>Spermatophyta</taxon>
        <taxon>Magnoliopsida</taxon>
        <taxon>eudicotyledons</taxon>
        <taxon>Gunneridae</taxon>
        <taxon>Pentapetalae</taxon>
        <taxon>rosids</taxon>
        <taxon>fabids</taxon>
        <taxon>Rosales</taxon>
        <taxon>Rosaceae</taxon>
        <taxon>Amygdaloideae</taxon>
        <taxon>Maleae</taxon>
        <taxon>Malus</taxon>
    </lineage>
</organism>
<dbReference type="GO" id="GO:0005506">
    <property type="term" value="F:iron ion binding"/>
    <property type="evidence" value="ECO:0007669"/>
    <property type="project" value="InterPro"/>
</dbReference>
<dbReference type="Proteomes" id="UP000290289">
    <property type="component" value="Chromosome 3"/>
</dbReference>
<keyword evidence="3" id="KW-0408">Iron</keyword>
<dbReference type="Gene3D" id="1.10.630.10">
    <property type="entry name" value="Cytochrome P450"/>
    <property type="match status" value="1"/>
</dbReference>
<dbReference type="InterPro" id="IPR036396">
    <property type="entry name" value="Cyt_P450_sf"/>
</dbReference>
<comment type="similarity">
    <text evidence="1">Belongs to the cytochrome P450 family.</text>
</comment>
<dbReference type="PANTHER" id="PTHR24286">
    <property type="entry name" value="CYTOCHROME P450 26"/>
    <property type="match status" value="1"/>
</dbReference>
<comment type="caution">
    <text evidence="4">The sequence shown here is derived from an EMBL/GenBank/DDBJ whole genome shotgun (WGS) entry which is preliminary data.</text>
</comment>
<keyword evidence="2" id="KW-0479">Metal-binding</keyword>
<dbReference type="PANTHER" id="PTHR24286:SF190">
    <property type="entry name" value="CYTOCHROME P450"/>
    <property type="match status" value="1"/>
</dbReference>
<protein>
    <submittedName>
        <fullName evidence="4">Uncharacterized protein</fullName>
    </submittedName>
</protein>
<reference evidence="4 5" key="1">
    <citation type="submission" date="2018-10" db="EMBL/GenBank/DDBJ databases">
        <title>A high-quality apple genome assembly.</title>
        <authorList>
            <person name="Hu J."/>
        </authorList>
    </citation>
    <scope>NUCLEOTIDE SEQUENCE [LARGE SCALE GENOMIC DNA]</scope>
    <source>
        <strain evidence="5">cv. HFTH1</strain>
        <tissue evidence="4">Young leaf</tissue>
    </source>
</reference>
<dbReference type="AlphaFoldDB" id="A0A498KDG8"/>
<evidence type="ECO:0000256" key="1">
    <source>
        <dbReference type="ARBA" id="ARBA00010617"/>
    </source>
</evidence>